<gene>
    <name evidence="1" type="ORF">XCR1_940013</name>
</gene>
<name>W1J9W1_9GAMM</name>
<dbReference type="Proteomes" id="UP000019197">
    <property type="component" value="Unassembled WGS sequence"/>
</dbReference>
<reference evidence="1 2" key="1">
    <citation type="submission" date="2013-11" db="EMBL/GenBank/DDBJ databases">
        <title>Draft genome sequence and annotation of the entomopathogenic bacterium, Xenorhabdus cabanillasi strain JM26.</title>
        <authorList>
            <person name="Gualtieri M."/>
            <person name="Ogier J.C."/>
            <person name="Pages S."/>
            <person name="Givaudan A."/>
            <person name="Gaudriault S."/>
        </authorList>
    </citation>
    <scope>NUCLEOTIDE SEQUENCE [LARGE SCALE GENOMIC DNA]</scope>
    <source>
        <strain evidence="1 2">JM26</strain>
    </source>
</reference>
<accession>W1J9W1</accession>
<evidence type="ECO:0000313" key="2">
    <source>
        <dbReference type="Proteomes" id="UP000019197"/>
    </source>
</evidence>
<dbReference type="EMBL" id="CBXE010000491">
    <property type="protein sequence ID" value="CDL87527.1"/>
    <property type="molecule type" value="Genomic_DNA"/>
</dbReference>
<organism evidence="1 2">
    <name type="scientific">Xenorhabdus cabanillasii JM26</name>
    <dbReference type="NCBI Taxonomy" id="1427517"/>
    <lineage>
        <taxon>Bacteria</taxon>
        <taxon>Pseudomonadati</taxon>
        <taxon>Pseudomonadota</taxon>
        <taxon>Gammaproteobacteria</taxon>
        <taxon>Enterobacterales</taxon>
        <taxon>Morganellaceae</taxon>
        <taxon>Xenorhabdus</taxon>
    </lineage>
</organism>
<dbReference type="AlphaFoldDB" id="W1J9W1"/>
<proteinExistence type="predicted"/>
<comment type="caution">
    <text evidence="1">The sequence shown here is derived from an EMBL/GenBank/DDBJ whole genome shotgun (WGS) entry which is preliminary data.</text>
</comment>
<evidence type="ECO:0000313" key="1">
    <source>
        <dbReference type="EMBL" id="CDL87527.1"/>
    </source>
</evidence>
<sequence length="46" mass="5330">MLNDNNISLLAGRVRPPIFRYHARQAIKKNTYNVIINLTYPIQTTS</sequence>
<protein>
    <submittedName>
        <fullName evidence="1">Uncharacterized protein</fullName>
    </submittedName>
</protein>